<dbReference type="SUPFAM" id="SSF51735">
    <property type="entry name" value="NAD(P)-binding Rossmann-fold domains"/>
    <property type="match status" value="1"/>
</dbReference>
<dbReference type="Proteomes" id="UP000070414">
    <property type="component" value="Unassembled WGS sequence"/>
</dbReference>
<dbReference type="Pfam" id="PF16363">
    <property type="entry name" value="GDP_Man_Dehyd"/>
    <property type="match status" value="1"/>
</dbReference>
<dbReference type="EMBL" id="LHXS01000009">
    <property type="protein sequence ID" value="KXA97556.1"/>
    <property type="molecule type" value="Genomic_DNA"/>
</dbReference>
<evidence type="ECO:0000259" key="1">
    <source>
        <dbReference type="Pfam" id="PF16363"/>
    </source>
</evidence>
<dbReference type="InterPro" id="IPR016040">
    <property type="entry name" value="NAD(P)-bd_dom"/>
</dbReference>
<organism evidence="2 3">
    <name type="scientific">candidate division MSBL1 archaeon SCGC-AAA259I14</name>
    <dbReference type="NCBI Taxonomy" id="1698268"/>
    <lineage>
        <taxon>Archaea</taxon>
        <taxon>Methanobacteriati</taxon>
        <taxon>Methanobacteriota</taxon>
        <taxon>candidate division MSBL1</taxon>
    </lineage>
</organism>
<dbReference type="Gene3D" id="3.90.25.10">
    <property type="entry name" value="UDP-galactose 4-epimerase, domain 1"/>
    <property type="match status" value="1"/>
</dbReference>
<reference evidence="2 3" key="1">
    <citation type="journal article" date="2016" name="Sci. Rep.">
        <title>Metabolic traits of an uncultured archaeal lineage -MSBL1- from brine pools of the Red Sea.</title>
        <authorList>
            <person name="Mwirichia R."/>
            <person name="Alam I."/>
            <person name="Rashid M."/>
            <person name="Vinu M."/>
            <person name="Ba-Alawi W."/>
            <person name="Anthony Kamau A."/>
            <person name="Kamanda Ngugi D."/>
            <person name="Goker M."/>
            <person name="Klenk H.P."/>
            <person name="Bajic V."/>
            <person name="Stingl U."/>
        </authorList>
    </citation>
    <scope>NUCLEOTIDE SEQUENCE [LARGE SCALE GENOMIC DNA]</scope>
    <source>
        <strain evidence="2">SCGC-AAA259I14</strain>
    </source>
</reference>
<accession>A0A133UTW2</accession>
<dbReference type="Gene3D" id="3.40.50.720">
    <property type="entry name" value="NAD(P)-binding Rossmann-like Domain"/>
    <property type="match status" value="1"/>
</dbReference>
<comment type="caution">
    <text evidence="2">The sequence shown here is derived from an EMBL/GenBank/DDBJ whole genome shotgun (WGS) entry which is preliminary data.</text>
</comment>
<sequence length="81" mass="9615">MIPKTIIKGINSLKIPVYGTGEKVRDWLYVGDHFSAIELVLKRGEGRNIQHNVGQCDSNRRFFSFRRIFRIFWDKKDFKNL</sequence>
<protein>
    <recommendedName>
        <fullName evidence="1">NAD(P)-binding domain-containing protein</fullName>
    </recommendedName>
</protein>
<dbReference type="AlphaFoldDB" id="A0A133UTW2"/>
<feature type="domain" description="NAD(P)-binding" evidence="1">
    <location>
        <begin position="11"/>
        <end position="68"/>
    </location>
</feature>
<keyword evidence="3" id="KW-1185">Reference proteome</keyword>
<proteinExistence type="predicted"/>
<dbReference type="InterPro" id="IPR036291">
    <property type="entry name" value="NAD(P)-bd_dom_sf"/>
</dbReference>
<name>A0A133UTW2_9EURY</name>
<evidence type="ECO:0000313" key="3">
    <source>
        <dbReference type="Proteomes" id="UP000070414"/>
    </source>
</evidence>
<evidence type="ECO:0000313" key="2">
    <source>
        <dbReference type="EMBL" id="KXA97556.1"/>
    </source>
</evidence>
<gene>
    <name evidence="2" type="ORF">AKJ38_00870</name>
</gene>